<dbReference type="SMART" id="SM00225">
    <property type="entry name" value="BTB"/>
    <property type="match status" value="1"/>
</dbReference>
<accession>A0A8X7BS94</accession>
<organism evidence="2 3">
    <name type="scientific">Trichonephila inaurata madagascariensis</name>
    <dbReference type="NCBI Taxonomy" id="2747483"/>
    <lineage>
        <taxon>Eukaryota</taxon>
        <taxon>Metazoa</taxon>
        <taxon>Ecdysozoa</taxon>
        <taxon>Arthropoda</taxon>
        <taxon>Chelicerata</taxon>
        <taxon>Arachnida</taxon>
        <taxon>Araneae</taxon>
        <taxon>Araneomorphae</taxon>
        <taxon>Entelegynae</taxon>
        <taxon>Araneoidea</taxon>
        <taxon>Nephilidae</taxon>
        <taxon>Trichonephila</taxon>
        <taxon>Trichonephila inaurata</taxon>
    </lineage>
</organism>
<dbReference type="PANTHER" id="PTHR24413">
    <property type="entry name" value="SPECKLE-TYPE POZ PROTEIN"/>
    <property type="match status" value="1"/>
</dbReference>
<evidence type="ECO:0000259" key="1">
    <source>
        <dbReference type="PROSITE" id="PS50097"/>
    </source>
</evidence>
<sequence length="329" mass="37835">MIGDFIGLEYGEKLDFLLWEESVDDKATLNIEVNKADEVVISFDSFCKSMKLFILQLYMTDTNGSKIDCGRHEIFPHEYRKNDICALSCTKNYLRRNEDMRLKSENLSLILECSWSDGFNLNAIEKVYVGFSHVFYKICISNSDKEMADLKKAFENVCAEDILNDVKFRSPTQTFHAHKVILSARSPVFCAMFTTDMKEKIEGCVDVPDLEDDTVHRMLQYVYSNNLEGLHWESAMKLYAAADKYQIVTLKNKCSSFVKRNLCPSNVCEVLCLADMHGDSELKRVAQEYVLAQEEDVFSSDEWSEFAKNYPSLAMDAMLRNGNDQQQLE</sequence>
<dbReference type="InterPro" id="IPR000210">
    <property type="entry name" value="BTB/POZ_dom"/>
</dbReference>
<keyword evidence="3" id="KW-1185">Reference proteome</keyword>
<dbReference type="CDD" id="cd18186">
    <property type="entry name" value="BTB_POZ_ZBTB_KLHL-like"/>
    <property type="match status" value="1"/>
</dbReference>
<dbReference type="Proteomes" id="UP000886998">
    <property type="component" value="Unassembled WGS sequence"/>
</dbReference>
<dbReference type="OrthoDB" id="684045at2759"/>
<reference evidence="2" key="1">
    <citation type="submission" date="2020-08" db="EMBL/GenBank/DDBJ databases">
        <title>Multicomponent nature underlies the extraordinary mechanical properties of spider dragline silk.</title>
        <authorList>
            <person name="Kono N."/>
            <person name="Nakamura H."/>
            <person name="Mori M."/>
            <person name="Yoshida Y."/>
            <person name="Ohtoshi R."/>
            <person name="Malay A.D."/>
            <person name="Moran D.A.P."/>
            <person name="Tomita M."/>
            <person name="Numata K."/>
            <person name="Arakawa K."/>
        </authorList>
    </citation>
    <scope>NUCLEOTIDE SEQUENCE</scope>
</reference>
<protein>
    <recommendedName>
        <fullName evidence="1">BTB domain-containing protein</fullName>
    </recommendedName>
</protein>
<dbReference type="PROSITE" id="PS50097">
    <property type="entry name" value="BTB"/>
    <property type="match status" value="1"/>
</dbReference>
<dbReference type="Gene3D" id="1.25.40.420">
    <property type="match status" value="1"/>
</dbReference>
<feature type="domain" description="BTB" evidence="1">
    <location>
        <begin position="164"/>
        <end position="228"/>
    </location>
</feature>
<evidence type="ECO:0000313" key="2">
    <source>
        <dbReference type="EMBL" id="GFY41895.1"/>
    </source>
</evidence>
<dbReference type="Pfam" id="PF00651">
    <property type="entry name" value="BTB"/>
    <property type="match status" value="1"/>
</dbReference>
<dbReference type="Gene3D" id="3.30.710.10">
    <property type="entry name" value="Potassium Channel Kv1.1, Chain A"/>
    <property type="match status" value="1"/>
</dbReference>
<dbReference type="EMBL" id="BMAV01002749">
    <property type="protein sequence ID" value="GFY41895.1"/>
    <property type="molecule type" value="Genomic_DNA"/>
</dbReference>
<evidence type="ECO:0000313" key="3">
    <source>
        <dbReference type="Proteomes" id="UP000886998"/>
    </source>
</evidence>
<proteinExistence type="predicted"/>
<dbReference type="InterPro" id="IPR011333">
    <property type="entry name" value="SKP1/BTB/POZ_sf"/>
</dbReference>
<dbReference type="AlphaFoldDB" id="A0A8X7BS94"/>
<dbReference type="SUPFAM" id="SSF54695">
    <property type="entry name" value="POZ domain"/>
    <property type="match status" value="1"/>
</dbReference>
<name>A0A8X7BS94_9ARAC</name>
<comment type="caution">
    <text evidence="2">The sequence shown here is derived from an EMBL/GenBank/DDBJ whole genome shotgun (WGS) entry which is preliminary data.</text>
</comment>
<gene>
    <name evidence="2" type="ORF">TNIN_53431</name>
</gene>